<evidence type="ECO:0008006" key="4">
    <source>
        <dbReference type="Google" id="ProtNLM"/>
    </source>
</evidence>
<reference evidence="2 3" key="1">
    <citation type="submission" date="2018-06" db="EMBL/GenBank/DDBJ databases">
        <title>Pedobacter endophyticus sp. nov., an endophytic bacterium isolated from a leaf of Triticum aestivum.</title>
        <authorList>
            <person name="Zhang L."/>
        </authorList>
    </citation>
    <scope>NUCLEOTIDE SEQUENCE [LARGE SCALE GENOMIC DNA]</scope>
    <source>
        <strain evidence="2 3">CM134L-2</strain>
    </source>
</reference>
<dbReference type="EMBL" id="SAYW01000001">
    <property type="protein sequence ID" value="RWU11012.1"/>
    <property type="molecule type" value="Genomic_DNA"/>
</dbReference>
<feature type="chain" id="PRO_5019449086" description="TonB C-terminal domain-containing protein" evidence="1">
    <location>
        <begin position="20"/>
        <end position="159"/>
    </location>
</feature>
<dbReference type="OrthoDB" id="799853at2"/>
<evidence type="ECO:0000313" key="3">
    <source>
        <dbReference type="Proteomes" id="UP000284120"/>
    </source>
</evidence>
<protein>
    <recommendedName>
        <fullName evidence="4">TonB C-terminal domain-containing protein</fullName>
    </recommendedName>
</protein>
<feature type="signal peptide" evidence="1">
    <location>
        <begin position="1"/>
        <end position="19"/>
    </location>
</feature>
<name>A0A451GDP3_9SPHI</name>
<keyword evidence="3" id="KW-1185">Reference proteome</keyword>
<keyword evidence="1" id="KW-0732">Signal</keyword>
<sequence length="159" mass="17776">MKKIYLLLTLLAIFSSAFAQNIFPKKYTDCNTARFCLDCGDTKVTADSAAFASMFKEVNSKAYVNNLQGNIMVQVLVDSLGQSCVLSHTETKGHIVTDKIVMALNDFRGWKPAVTKGKKEELVSINVLVTIKEGEITGRIERITEEFMNKLFGDRNKKN</sequence>
<organism evidence="2 3">
    <name type="scientific">Pedobacter chitinilyticus</name>
    <dbReference type="NCBI Taxonomy" id="2233776"/>
    <lineage>
        <taxon>Bacteria</taxon>
        <taxon>Pseudomonadati</taxon>
        <taxon>Bacteroidota</taxon>
        <taxon>Sphingobacteriia</taxon>
        <taxon>Sphingobacteriales</taxon>
        <taxon>Sphingobacteriaceae</taxon>
        <taxon>Pedobacter</taxon>
    </lineage>
</organism>
<proteinExistence type="predicted"/>
<comment type="caution">
    <text evidence="2">The sequence shown here is derived from an EMBL/GenBank/DDBJ whole genome shotgun (WGS) entry which is preliminary data.</text>
</comment>
<dbReference type="RefSeq" id="WP_128353323.1">
    <property type="nucleotide sequence ID" value="NZ_QMHN01000001.1"/>
</dbReference>
<evidence type="ECO:0000313" key="2">
    <source>
        <dbReference type="EMBL" id="RWU11012.1"/>
    </source>
</evidence>
<dbReference type="Proteomes" id="UP000284120">
    <property type="component" value="Unassembled WGS sequence"/>
</dbReference>
<gene>
    <name evidence="2" type="ORF">DPV69_06705</name>
</gene>
<evidence type="ECO:0000256" key="1">
    <source>
        <dbReference type="SAM" id="SignalP"/>
    </source>
</evidence>
<dbReference type="AlphaFoldDB" id="A0A451GDP3"/>
<accession>A0A451GDP3</accession>